<evidence type="ECO:0000313" key="3">
    <source>
        <dbReference type="Proteomes" id="UP001595906"/>
    </source>
</evidence>
<reference evidence="3" key="1">
    <citation type="journal article" date="2019" name="Int. J. Syst. Evol. Microbiol.">
        <title>The Global Catalogue of Microorganisms (GCM) 10K type strain sequencing project: providing services to taxonomists for standard genome sequencing and annotation.</title>
        <authorList>
            <consortium name="The Broad Institute Genomics Platform"/>
            <consortium name="The Broad Institute Genome Sequencing Center for Infectious Disease"/>
            <person name="Wu L."/>
            <person name="Ma J."/>
        </authorList>
    </citation>
    <scope>NUCLEOTIDE SEQUENCE [LARGE SCALE GENOMIC DNA]</scope>
    <source>
        <strain evidence="3">CECT 8010</strain>
    </source>
</reference>
<dbReference type="InterPro" id="IPR050708">
    <property type="entry name" value="T6SS_VgrG/RHS"/>
</dbReference>
<dbReference type="PANTHER" id="PTHR32305:SF15">
    <property type="entry name" value="PROTEIN RHSA-RELATED"/>
    <property type="match status" value="1"/>
</dbReference>
<dbReference type="NCBIfam" id="TIGR03696">
    <property type="entry name" value="Rhs_assc_core"/>
    <property type="match status" value="1"/>
</dbReference>
<organism evidence="2 3">
    <name type="scientific">Parasediminibacterium paludis</name>
    <dbReference type="NCBI Taxonomy" id="908966"/>
    <lineage>
        <taxon>Bacteria</taxon>
        <taxon>Pseudomonadati</taxon>
        <taxon>Bacteroidota</taxon>
        <taxon>Chitinophagia</taxon>
        <taxon>Chitinophagales</taxon>
        <taxon>Chitinophagaceae</taxon>
        <taxon>Parasediminibacterium</taxon>
    </lineage>
</organism>
<feature type="region of interest" description="Disordered" evidence="1">
    <location>
        <begin position="252"/>
        <end position="273"/>
    </location>
</feature>
<gene>
    <name evidence="2" type="ORF">ACFOW1_01875</name>
</gene>
<name>A0ABV8PVC4_9BACT</name>
<dbReference type="Gene3D" id="2.180.10.10">
    <property type="entry name" value="RHS repeat-associated core"/>
    <property type="match status" value="1"/>
</dbReference>
<dbReference type="Proteomes" id="UP001595906">
    <property type="component" value="Unassembled WGS sequence"/>
</dbReference>
<dbReference type="InterPro" id="IPR022385">
    <property type="entry name" value="Rhs_assc_core"/>
</dbReference>
<evidence type="ECO:0000256" key="1">
    <source>
        <dbReference type="SAM" id="MobiDB-lite"/>
    </source>
</evidence>
<sequence length="355" mass="36487">MFFDNLQVTNTKEPLVEETHNYPFGLTMAGISSKAAGSLENNIKYAGKEEQDNEFSDGSGLEWYDYGARMYDQQIGRWNQIDPLSESYDDLSPYHSCGNNPIKYVDHDGRFFGTIIGAVVGAVIGGVKAAVHHENILKGIGKGAVSGAVAGAIVDLTVATAGTGTVALVAAGALSGAGGSIVDQALDGNKISWGRVALSGAIGGGLGYLGAKIAPILAGTKVGGWFGMGGSQSGNKVIIGEVENAGIAAEESTASTTAVGSPKPPSTPVGRSGQHMDINTPNAATAIDGVTFSGHALDQMQSRGIISPTAVIDVIRNATTRAAGNTPGELVFIKDGLKVVTDATATRVITIMRQH</sequence>
<proteinExistence type="predicted"/>
<dbReference type="PANTHER" id="PTHR32305">
    <property type="match status" value="1"/>
</dbReference>
<dbReference type="EMBL" id="JBHSDC010000002">
    <property type="protein sequence ID" value="MFC4230621.1"/>
    <property type="molecule type" value="Genomic_DNA"/>
</dbReference>
<evidence type="ECO:0000313" key="2">
    <source>
        <dbReference type="EMBL" id="MFC4230621.1"/>
    </source>
</evidence>
<keyword evidence="3" id="KW-1185">Reference proteome</keyword>
<protein>
    <submittedName>
        <fullName evidence="2">RHS repeat-associated core domain-containing protein</fullName>
    </submittedName>
</protein>
<accession>A0ABV8PVC4</accession>
<comment type="caution">
    <text evidence="2">The sequence shown here is derived from an EMBL/GenBank/DDBJ whole genome shotgun (WGS) entry which is preliminary data.</text>
</comment>